<dbReference type="RefSeq" id="WP_106757316.1">
    <property type="nucleotide sequence ID" value="NZ_PXWF02000142.1"/>
</dbReference>
<dbReference type="CDD" id="cd06170">
    <property type="entry name" value="LuxR_C_like"/>
    <property type="match status" value="1"/>
</dbReference>
<dbReference type="PRINTS" id="PR00038">
    <property type="entry name" value="HTHLUXR"/>
</dbReference>
<protein>
    <submittedName>
        <fullName evidence="5">LuxR family transcriptional regulator</fullName>
    </submittedName>
</protein>
<evidence type="ECO:0000313" key="6">
    <source>
        <dbReference type="Proteomes" id="UP000241421"/>
    </source>
</evidence>
<keyword evidence="6" id="KW-1185">Reference proteome</keyword>
<gene>
    <name evidence="5" type="ORF">C7C56_010160</name>
</gene>
<dbReference type="SUPFAM" id="SSF75516">
    <property type="entry name" value="Pheromone-binding domain of LuxR-like quorum-sensing transcription factors"/>
    <property type="match status" value="1"/>
</dbReference>
<accession>A0A2U2HML8</accession>
<dbReference type="EMBL" id="PXWF02000142">
    <property type="protein sequence ID" value="PWF48758.1"/>
    <property type="molecule type" value="Genomic_DNA"/>
</dbReference>
<dbReference type="SUPFAM" id="SSF46894">
    <property type="entry name" value="C-terminal effector domain of the bipartite response regulators"/>
    <property type="match status" value="1"/>
</dbReference>
<evidence type="ECO:0000259" key="4">
    <source>
        <dbReference type="PROSITE" id="PS50043"/>
    </source>
</evidence>
<dbReference type="GO" id="GO:0006355">
    <property type="term" value="P:regulation of DNA-templated transcription"/>
    <property type="evidence" value="ECO:0007669"/>
    <property type="project" value="InterPro"/>
</dbReference>
<keyword evidence="2" id="KW-0238">DNA-binding</keyword>
<dbReference type="PANTHER" id="PTHR44688:SF16">
    <property type="entry name" value="DNA-BINDING TRANSCRIPTIONAL ACTIVATOR DEVR_DOSR"/>
    <property type="match status" value="1"/>
</dbReference>
<dbReference type="Proteomes" id="UP000241421">
    <property type="component" value="Unassembled WGS sequence"/>
</dbReference>
<dbReference type="InterPro" id="IPR000792">
    <property type="entry name" value="Tscrpt_reg_LuxR_C"/>
</dbReference>
<dbReference type="AlphaFoldDB" id="A0A2U2HML8"/>
<dbReference type="PANTHER" id="PTHR44688">
    <property type="entry name" value="DNA-BINDING TRANSCRIPTIONAL ACTIVATOR DEVR_DOSR"/>
    <property type="match status" value="1"/>
</dbReference>
<evidence type="ECO:0000256" key="1">
    <source>
        <dbReference type="ARBA" id="ARBA00023015"/>
    </source>
</evidence>
<dbReference type="InterPro" id="IPR016032">
    <property type="entry name" value="Sig_transdc_resp-reg_C-effctor"/>
</dbReference>
<dbReference type="Gene3D" id="1.10.10.10">
    <property type="entry name" value="Winged helix-like DNA-binding domain superfamily/Winged helix DNA-binding domain"/>
    <property type="match status" value="1"/>
</dbReference>
<dbReference type="PROSITE" id="PS50043">
    <property type="entry name" value="HTH_LUXR_2"/>
    <property type="match status" value="1"/>
</dbReference>
<organism evidence="5 6">
    <name type="scientific">Massilia glaciei</name>
    <dbReference type="NCBI Taxonomy" id="1524097"/>
    <lineage>
        <taxon>Bacteria</taxon>
        <taxon>Pseudomonadati</taxon>
        <taxon>Pseudomonadota</taxon>
        <taxon>Betaproteobacteria</taxon>
        <taxon>Burkholderiales</taxon>
        <taxon>Oxalobacteraceae</taxon>
        <taxon>Telluria group</taxon>
        <taxon>Massilia</taxon>
    </lineage>
</organism>
<reference evidence="5 6" key="1">
    <citation type="submission" date="2018-04" db="EMBL/GenBank/DDBJ databases">
        <title>Massilia violaceinigra sp. nov., a novel purple-pigmented bacterium isolated from Tianshan glacier, Xinjiang, China.</title>
        <authorList>
            <person name="Wang H."/>
        </authorList>
    </citation>
    <scope>NUCLEOTIDE SEQUENCE [LARGE SCALE GENOMIC DNA]</scope>
    <source>
        <strain evidence="5 6">B448-2</strain>
    </source>
</reference>
<keyword evidence="1" id="KW-0805">Transcription regulation</keyword>
<feature type="domain" description="HTH luxR-type" evidence="4">
    <location>
        <begin position="176"/>
        <end position="241"/>
    </location>
</feature>
<dbReference type="InterPro" id="IPR036388">
    <property type="entry name" value="WH-like_DNA-bd_sf"/>
</dbReference>
<dbReference type="GO" id="GO:0003677">
    <property type="term" value="F:DNA binding"/>
    <property type="evidence" value="ECO:0007669"/>
    <property type="project" value="UniProtKB-KW"/>
</dbReference>
<dbReference type="Pfam" id="PF00196">
    <property type="entry name" value="GerE"/>
    <property type="match status" value="1"/>
</dbReference>
<dbReference type="OrthoDB" id="9774661at2"/>
<sequence length="243" mass="27618">METLHDTSSALSLLKKVNQCQNEQQLETILHQLTQHLGFEHFFYRARFMLDRSSSLDRVLSNFPLAWLQHYENNNLSRIDPALQHAERKLTPMVWEPKIFVTEEQKRFSADAKRHGLESGVSFPVHNKDGDIGMLSLVLGADVVDASEFIQENLFYGPLIANFVHEAMSRLVNKSGRALKAPLTPRELECLKWIAGGKSTWETAQILHLSEHGVLHHVRNIMTKFDVTSRHQAVSRAVACGLV</sequence>
<evidence type="ECO:0000256" key="3">
    <source>
        <dbReference type="ARBA" id="ARBA00023163"/>
    </source>
</evidence>
<comment type="caution">
    <text evidence="5">The sequence shown here is derived from an EMBL/GenBank/DDBJ whole genome shotgun (WGS) entry which is preliminary data.</text>
</comment>
<dbReference type="Gene3D" id="3.30.450.80">
    <property type="entry name" value="Transcription factor LuxR-like, autoinducer-binding domain"/>
    <property type="match status" value="1"/>
</dbReference>
<dbReference type="Pfam" id="PF03472">
    <property type="entry name" value="Autoind_bind"/>
    <property type="match status" value="1"/>
</dbReference>
<dbReference type="InterPro" id="IPR036693">
    <property type="entry name" value="TF_LuxR_autoind-bd_dom_sf"/>
</dbReference>
<keyword evidence="3" id="KW-0804">Transcription</keyword>
<dbReference type="SMART" id="SM00421">
    <property type="entry name" value="HTH_LUXR"/>
    <property type="match status" value="1"/>
</dbReference>
<evidence type="ECO:0000256" key="2">
    <source>
        <dbReference type="ARBA" id="ARBA00023125"/>
    </source>
</evidence>
<name>A0A2U2HML8_9BURK</name>
<dbReference type="InterPro" id="IPR005143">
    <property type="entry name" value="TF_LuxR_autoind-bd_dom"/>
</dbReference>
<evidence type="ECO:0000313" key="5">
    <source>
        <dbReference type="EMBL" id="PWF48758.1"/>
    </source>
</evidence>
<proteinExistence type="predicted"/>